<evidence type="ECO:0000313" key="4">
    <source>
        <dbReference type="Proteomes" id="UP000784064"/>
    </source>
</evidence>
<dbReference type="AlphaFoldDB" id="A0AAW4GJY7"/>
<organism evidence="1 4">
    <name type="scientific">Stenotrophomonas lactitubi</name>
    <dbReference type="NCBI Taxonomy" id="2045214"/>
    <lineage>
        <taxon>Bacteria</taxon>
        <taxon>Pseudomonadati</taxon>
        <taxon>Pseudomonadota</taxon>
        <taxon>Gammaproteobacteria</taxon>
        <taxon>Lysobacterales</taxon>
        <taxon>Lysobacteraceae</taxon>
        <taxon>Stenotrophomonas</taxon>
    </lineage>
</organism>
<dbReference type="EMBL" id="JAFFTB010000005">
    <property type="protein sequence ID" value="MBM9937179.1"/>
    <property type="molecule type" value="Genomic_DNA"/>
</dbReference>
<proteinExistence type="predicted"/>
<dbReference type="Proteomes" id="UP000784064">
    <property type="component" value="Unassembled WGS sequence"/>
</dbReference>
<keyword evidence="3" id="KW-1185">Reference proteome</keyword>
<evidence type="ECO:0000313" key="3">
    <source>
        <dbReference type="Proteomes" id="UP000749453"/>
    </source>
</evidence>
<protein>
    <submittedName>
        <fullName evidence="1">Uncharacterized protein</fullName>
    </submittedName>
</protein>
<reference evidence="3" key="1">
    <citation type="submission" date="2021-01" db="EMBL/GenBank/DDBJ databases">
        <title>Stenotrophomonas maltophilia.</title>
        <authorList>
            <person name="Yu Y."/>
        </authorList>
    </citation>
    <scope>NUCLEOTIDE SEQUENCE [LARGE SCALE GENOMIC DNA]</scope>
    <source>
        <strain evidence="3">As-6</strain>
    </source>
</reference>
<evidence type="ECO:0000313" key="1">
    <source>
        <dbReference type="EMBL" id="MBM9915431.1"/>
    </source>
</evidence>
<gene>
    <name evidence="1" type="ORF">JJW18_18290</name>
    <name evidence="2" type="ORF">JJW19_03390</name>
</gene>
<accession>A0AAW4GJY7</accession>
<dbReference type="Proteomes" id="UP000749453">
    <property type="component" value="Unassembled WGS sequence"/>
</dbReference>
<sequence>MDGQYFKGGPDRLFFGGRLIDLGAGNDICVTQAPVVKQGLSIEEDREAIERYELTNMWGNHDLQDRLIRHFTSGVNRDDLKFEVFPDLWPDRRDLSPLTRRLPERLR</sequence>
<dbReference type="EMBL" id="JAFFTA010000031">
    <property type="protein sequence ID" value="MBM9915431.1"/>
    <property type="molecule type" value="Genomic_DNA"/>
</dbReference>
<evidence type="ECO:0000313" key="2">
    <source>
        <dbReference type="EMBL" id="MBM9937179.1"/>
    </source>
</evidence>
<name>A0AAW4GJY7_9GAMM</name>
<reference evidence="1" key="2">
    <citation type="submission" date="2021-01" db="EMBL/GenBank/DDBJ databases">
        <authorList>
            <person name="Yu Y."/>
        </authorList>
    </citation>
    <scope>NUCLEOTIDE SEQUENCE</scope>
    <source>
        <strain evidence="1">As-5</strain>
        <strain evidence="2">As-6</strain>
    </source>
</reference>
<comment type="caution">
    <text evidence="1">The sequence shown here is derived from an EMBL/GenBank/DDBJ whole genome shotgun (WGS) entry which is preliminary data.</text>
</comment>